<feature type="signal peptide" evidence="1">
    <location>
        <begin position="1"/>
        <end position="34"/>
    </location>
</feature>
<keyword evidence="4" id="KW-1185">Reference proteome</keyword>
<dbReference type="InterPro" id="IPR012338">
    <property type="entry name" value="Beta-lactam/transpept-like"/>
</dbReference>
<gene>
    <name evidence="3" type="ORF">GCM10007907_12550</name>
</gene>
<comment type="caution">
    <text evidence="3">The sequence shown here is derived from an EMBL/GenBank/DDBJ whole genome shotgun (WGS) entry which is preliminary data.</text>
</comment>
<organism evidence="3 4">
    <name type="scientific">Chitinimonas prasina</name>
    <dbReference type="NCBI Taxonomy" id="1434937"/>
    <lineage>
        <taxon>Bacteria</taxon>
        <taxon>Pseudomonadati</taxon>
        <taxon>Pseudomonadota</taxon>
        <taxon>Betaproteobacteria</taxon>
        <taxon>Neisseriales</taxon>
        <taxon>Chitinibacteraceae</taxon>
        <taxon>Chitinimonas</taxon>
    </lineage>
</organism>
<dbReference type="Proteomes" id="UP001156706">
    <property type="component" value="Unassembled WGS sequence"/>
</dbReference>
<sequence length="409" mass="43691">MLKSNCLVENPIARTVALCLVPLALLSACNGISAKTNVQASLCAAKQPGASVKQIKACEGDLPAKVGKAMQGIQKKHGVTAATISIMHDGRVLHEQGYGFLDATQRTPLPANALFVTASIIKPVTAAAIHKLAAARQLSLDDKVFCTVAGQSCWLPVPLSPEEAFDPRLKDITISHLLAHQGGWDASVSGDAFIAEAVIRAELGLNAPAQQEDITRWMVRRPLDYQPGSQMVYSNFGYMLLGRIIEQASKTAYVDYVYGQILQPLGIPREDFKPMASRLKDHDPREPNYLTTLQVPSVFEPGKMVSALDGAVRAENWQSTGLVISTAHAMAAFAGKYEAPSGLPLAGKTHNGGHTGAVPGLTTVMRQLPSGISFAVMLNTRDELHSDGPGSVEYSALYDIENALKEAGL</sequence>
<dbReference type="EMBL" id="BSOG01000001">
    <property type="protein sequence ID" value="GLR12465.1"/>
    <property type="molecule type" value="Genomic_DNA"/>
</dbReference>
<name>A0ABQ5YC13_9NEIS</name>
<dbReference type="Pfam" id="PF00144">
    <property type="entry name" value="Beta-lactamase"/>
    <property type="match status" value="1"/>
</dbReference>
<evidence type="ECO:0000313" key="3">
    <source>
        <dbReference type="EMBL" id="GLR12465.1"/>
    </source>
</evidence>
<accession>A0ABQ5YC13</accession>
<reference evidence="4" key="1">
    <citation type="journal article" date="2019" name="Int. J. Syst. Evol. Microbiol.">
        <title>The Global Catalogue of Microorganisms (GCM) 10K type strain sequencing project: providing services to taxonomists for standard genome sequencing and annotation.</title>
        <authorList>
            <consortium name="The Broad Institute Genomics Platform"/>
            <consortium name="The Broad Institute Genome Sequencing Center for Infectious Disease"/>
            <person name="Wu L."/>
            <person name="Ma J."/>
        </authorList>
    </citation>
    <scope>NUCLEOTIDE SEQUENCE [LARGE SCALE GENOMIC DNA]</scope>
    <source>
        <strain evidence="4">NBRC 110044</strain>
    </source>
</reference>
<keyword evidence="1" id="KW-0732">Signal</keyword>
<dbReference type="PANTHER" id="PTHR46825:SF9">
    <property type="entry name" value="BETA-LACTAMASE-RELATED DOMAIN-CONTAINING PROTEIN"/>
    <property type="match status" value="1"/>
</dbReference>
<feature type="chain" id="PRO_5046696809" description="Beta-lactamase-related domain-containing protein" evidence="1">
    <location>
        <begin position="35"/>
        <end position="409"/>
    </location>
</feature>
<dbReference type="SUPFAM" id="SSF56601">
    <property type="entry name" value="beta-lactamase/transpeptidase-like"/>
    <property type="match status" value="1"/>
</dbReference>
<protein>
    <recommendedName>
        <fullName evidence="2">Beta-lactamase-related domain-containing protein</fullName>
    </recommendedName>
</protein>
<evidence type="ECO:0000256" key="1">
    <source>
        <dbReference type="SAM" id="SignalP"/>
    </source>
</evidence>
<dbReference type="InterPro" id="IPR050491">
    <property type="entry name" value="AmpC-like"/>
</dbReference>
<dbReference type="PROSITE" id="PS51257">
    <property type="entry name" value="PROKAR_LIPOPROTEIN"/>
    <property type="match status" value="1"/>
</dbReference>
<feature type="domain" description="Beta-lactamase-related" evidence="2">
    <location>
        <begin position="69"/>
        <end position="343"/>
    </location>
</feature>
<dbReference type="Gene3D" id="3.40.710.10">
    <property type="entry name" value="DD-peptidase/beta-lactamase superfamily"/>
    <property type="match status" value="1"/>
</dbReference>
<dbReference type="InterPro" id="IPR001466">
    <property type="entry name" value="Beta-lactam-related"/>
</dbReference>
<evidence type="ECO:0000259" key="2">
    <source>
        <dbReference type="Pfam" id="PF00144"/>
    </source>
</evidence>
<evidence type="ECO:0000313" key="4">
    <source>
        <dbReference type="Proteomes" id="UP001156706"/>
    </source>
</evidence>
<proteinExistence type="predicted"/>
<dbReference type="RefSeq" id="WP_284195585.1">
    <property type="nucleotide sequence ID" value="NZ_BSOG01000001.1"/>
</dbReference>
<dbReference type="PANTHER" id="PTHR46825">
    <property type="entry name" value="D-ALANYL-D-ALANINE-CARBOXYPEPTIDASE/ENDOPEPTIDASE AMPH"/>
    <property type="match status" value="1"/>
</dbReference>